<protein>
    <recommendedName>
        <fullName evidence="3">Condensation domain-containing protein</fullName>
    </recommendedName>
</protein>
<evidence type="ECO:0000313" key="1">
    <source>
        <dbReference type="EMBL" id="MBS2550575.1"/>
    </source>
</evidence>
<evidence type="ECO:0008006" key="3">
    <source>
        <dbReference type="Google" id="ProtNLM"/>
    </source>
</evidence>
<gene>
    <name evidence="1" type="ORF">KGQ19_27255</name>
</gene>
<dbReference type="Proteomes" id="UP000730482">
    <property type="component" value="Unassembled WGS sequence"/>
</dbReference>
<dbReference type="InterPro" id="IPR023213">
    <property type="entry name" value="CAT-like_dom_sf"/>
</dbReference>
<name>A0ABS5KX97_9ACTN</name>
<dbReference type="EMBL" id="JAAFYZ010000107">
    <property type="protein sequence ID" value="MBS2550575.1"/>
    <property type="molecule type" value="Genomic_DNA"/>
</dbReference>
<proteinExistence type="predicted"/>
<evidence type="ECO:0000313" key="2">
    <source>
        <dbReference type="Proteomes" id="UP000730482"/>
    </source>
</evidence>
<keyword evidence="2" id="KW-1185">Reference proteome</keyword>
<sequence length="391" mass="43516">MTDAQRMLAISTVRTPHRADLSTLTILRLSEPVSLRHVTQAIAVFANDSLYARYHVRRSERSELLQSFAERTAKTVADWYIADPDVPLSTSHPTVDEVMKCPWDLDARPLIRFVLRVRDGAVLEIAVVLHHLLGDGASHLRIMRNVGSWLVGDGRDLDVDRYLAAVEQTLAAERLARSKDQDYWTDRIEAWKPGRADPLKEAFPESDAETGGVRARALLPLAQVSGVPRAPRIGELVHDVYRALAAQRISGILVWIAASTRSRGADTEPDFGYFVSMLPMLPSDPEAVAGDPLWADDIRRRFLSPEDIRQTLWDADAQWGELYLTYRKSVAQNSVHPIGSGSATFDLLQPYHAPLGHGSIRYAQIGAELDLQVDGDVGSSIFPQLVARFEQ</sequence>
<organism evidence="1 2">
    <name type="scientific">Catenulispora pinistramenti</name>
    <dbReference type="NCBI Taxonomy" id="2705254"/>
    <lineage>
        <taxon>Bacteria</taxon>
        <taxon>Bacillati</taxon>
        <taxon>Actinomycetota</taxon>
        <taxon>Actinomycetes</taxon>
        <taxon>Catenulisporales</taxon>
        <taxon>Catenulisporaceae</taxon>
        <taxon>Catenulispora</taxon>
    </lineage>
</organism>
<comment type="caution">
    <text evidence="1">The sequence shown here is derived from an EMBL/GenBank/DDBJ whole genome shotgun (WGS) entry which is preliminary data.</text>
</comment>
<reference evidence="1 2" key="1">
    <citation type="submission" date="2020-02" db="EMBL/GenBank/DDBJ databases">
        <title>Acidophilic actinobacteria isolated from forest soil.</title>
        <authorList>
            <person name="Golinska P."/>
        </authorList>
    </citation>
    <scope>NUCLEOTIDE SEQUENCE [LARGE SCALE GENOMIC DNA]</scope>
    <source>
        <strain evidence="1 2">NL8</strain>
    </source>
</reference>
<dbReference type="SUPFAM" id="SSF52777">
    <property type="entry name" value="CoA-dependent acyltransferases"/>
    <property type="match status" value="1"/>
</dbReference>
<dbReference type="Gene3D" id="3.30.559.10">
    <property type="entry name" value="Chloramphenicol acetyltransferase-like domain"/>
    <property type="match status" value="1"/>
</dbReference>
<accession>A0ABS5KX97</accession>
<dbReference type="RefSeq" id="WP_212013637.1">
    <property type="nucleotide sequence ID" value="NZ_JAAFYZ010000107.1"/>
</dbReference>